<sequence>MAASSANTEALGLTTQQPLAGQSHGRQARSISDQLAQQMRRMAHVKDTLGQLGGQMATLAERHSKALSDFIGISKDAQLFEAPLQVATRAVACPTRSRGSPPPAATPLVNDCLWKLIRSGERLRNSQVTFSSRTNTKRRLHHHSRRVQLQRQQVLQRHLQVQQQQLAAATLTRSWRRLARGRPIT</sequence>
<reference evidence="2" key="1">
    <citation type="submission" date="2023-10" db="EMBL/GenBank/DDBJ databases">
        <authorList>
            <person name="Chen Y."/>
            <person name="Shah S."/>
            <person name="Dougan E. K."/>
            <person name="Thang M."/>
            <person name="Chan C."/>
        </authorList>
    </citation>
    <scope>NUCLEOTIDE SEQUENCE [LARGE SCALE GENOMIC DNA]</scope>
</reference>
<evidence type="ECO:0000313" key="2">
    <source>
        <dbReference type="EMBL" id="CAK0857530.1"/>
    </source>
</evidence>
<dbReference type="EMBL" id="CAUYUJ010015738">
    <property type="protein sequence ID" value="CAK0857530.1"/>
    <property type="molecule type" value="Genomic_DNA"/>
</dbReference>
<organism evidence="2 3">
    <name type="scientific">Prorocentrum cordatum</name>
    <dbReference type="NCBI Taxonomy" id="2364126"/>
    <lineage>
        <taxon>Eukaryota</taxon>
        <taxon>Sar</taxon>
        <taxon>Alveolata</taxon>
        <taxon>Dinophyceae</taxon>
        <taxon>Prorocentrales</taxon>
        <taxon>Prorocentraceae</taxon>
        <taxon>Prorocentrum</taxon>
    </lineage>
</organism>
<comment type="caution">
    <text evidence="2">The sequence shown here is derived from an EMBL/GenBank/DDBJ whole genome shotgun (WGS) entry which is preliminary data.</text>
</comment>
<protein>
    <submittedName>
        <fullName evidence="2">Uncharacterized protein</fullName>
    </submittedName>
</protein>
<feature type="region of interest" description="Disordered" evidence="1">
    <location>
        <begin position="1"/>
        <end position="30"/>
    </location>
</feature>
<gene>
    <name evidence="2" type="ORF">PCOR1329_LOCUS47634</name>
</gene>
<feature type="compositionally biased region" description="Polar residues" evidence="1">
    <location>
        <begin position="1"/>
        <end position="20"/>
    </location>
</feature>
<evidence type="ECO:0000313" key="3">
    <source>
        <dbReference type="Proteomes" id="UP001189429"/>
    </source>
</evidence>
<accession>A0ABN9UDJ8</accession>
<name>A0ABN9UDJ8_9DINO</name>
<keyword evidence="3" id="KW-1185">Reference proteome</keyword>
<evidence type="ECO:0000256" key="1">
    <source>
        <dbReference type="SAM" id="MobiDB-lite"/>
    </source>
</evidence>
<dbReference type="Proteomes" id="UP001189429">
    <property type="component" value="Unassembled WGS sequence"/>
</dbReference>
<proteinExistence type="predicted"/>